<evidence type="ECO:0008006" key="3">
    <source>
        <dbReference type="Google" id="ProtNLM"/>
    </source>
</evidence>
<gene>
    <name evidence="1" type="ORF">KI387_022039</name>
</gene>
<dbReference type="InterPro" id="IPR015915">
    <property type="entry name" value="Kelch-typ_b-propeller"/>
</dbReference>
<organism evidence="1 2">
    <name type="scientific">Taxus chinensis</name>
    <name type="common">Chinese yew</name>
    <name type="synonym">Taxus wallichiana var. chinensis</name>
    <dbReference type="NCBI Taxonomy" id="29808"/>
    <lineage>
        <taxon>Eukaryota</taxon>
        <taxon>Viridiplantae</taxon>
        <taxon>Streptophyta</taxon>
        <taxon>Embryophyta</taxon>
        <taxon>Tracheophyta</taxon>
        <taxon>Spermatophyta</taxon>
        <taxon>Pinopsida</taxon>
        <taxon>Pinidae</taxon>
        <taxon>Conifers II</taxon>
        <taxon>Cupressales</taxon>
        <taxon>Taxaceae</taxon>
        <taxon>Taxus</taxon>
    </lineage>
</organism>
<reference evidence="1 2" key="1">
    <citation type="journal article" date="2021" name="Nat. Plants">
        <title>The Taxus genome provides insights into paclitaxel biosynthesis.</title>
        <authorList>
            <person name="Xiong X."/>
            <person name="Gou J."/>
            <person name="Liao Q."/>
            <person name="Li Y."/>
            <person name="Zhou Q."/>
            <person name="Bi G."/>
            <person name="Li C."/>
            <person name="Du R."/>
            <person name="Wang X."/>
            <person name="Sun T."/>
            <person name="Guo L."/>
            <person name="Liang H."/>
            <person name="Lu P."/>
            <person name="Wu Y."/>
            <person name="Zhang Z."/>
            <person name="Ro D.K."/>
            <person name="Shang Y."/>
            <person name="Huang S."/>
            <person name="Yan J."/>
        </authorList>
    </citation>
    <scope>NUCLEOTIDE SEQUENCE [LARGE SCALE GENOMIC DNA]</scope>
    <source>
        <strain evidence="1">Ta-2019</strain>
    </source>
</reference>
<dbReference type="PANTHER" id="PTHR46407">
    <property type="entry name" value="OS02G0208700 PROTEIN"/>
    <property type="match status" value="1"/>
</dbReference>
<dbReference type="AlphaFoldDB" id="A0AA38LFK3"/>
<name>A0AA38LFK3_TAXCH</name>
<sequence length="194" mass="21182">MALVPLGEDKLIEMGFYDADKQGNVTAVGAVFIYNLYSGKWQQGENMVAGRCLSAIAADSVKVLVYAVGGLIKAHGGLMNKGNISKEAAVYNVEEDKWYPLTSMNLQLGRCRENGASVQGLFPPELGSARSATVWRNKIFVSGHDRHGSAVFYLFEPSSGKWIPIRRRSPSFPFIKGYFYTAAEHSNNVGPVAT</sequence>
<accession>A0AA38LFK3</accession>
<keyword evidence="2" id="KW-1185">Reference proteome</keyword>
<proteinExistence type="predicted"/>
<dbReference type="Proteomes" id="UP000824469">
    <property type="component" value="Unassembled WGS sequence"/>
</dbReference>
<dbReference type="SUPFAM" id="SSF117281">
    <property type="entry name" value="Kelch motif"/>
    <property type="match status" value="1"/>
</dbReference>
<evidence type="ECO:0000313" key="1">
    <source>
        <dbReference type="EMBL" id="KAH9320270.1"/>
    </source>
</evidence>
<dbReference type="Gene3D" id="2.120.10.80">
    <property type="entry name" value="Kelch-type beta propeller"/>
    <property type="match status" value="1"/>
</dbReference>
<dbReference type="InterPro" id="IPR044595">
    <property type="entry name" value="KMD1-4"/>
</dbReference>
<dbReference type="PANTHER" id="PTHR46407:SF3">
    <property type="entry name" value="OS02G0208700 PROTEIN"/>
    <property type="match status" value="1"/>
</dbReference>
<evidence type="ECO:0000313" key="2">
    <source>
        <dbReference type="Proteomes" id="UP000824469"/>
    </source>
</evidence>
<protein>
    <recommendedName>
        <fullName evidence="3">F-box/kelch-repeat protein</fullName>
    </recommendedName>
</protein>
<comment type="caution">
    <text evidence="1">The sequence shown here is derived from an EMBL/GenBank/DDBJ whole genome shotgun (WGS) entry which is preliminary data.</text>
</comment>
<dbReference type="GO" id="GO:0080037">
    <property type="term" value="P:negative regulation of cytokinin-activated signaling pathway"/>
    <property type="evidence" value="ECO:0007669"/>
    <property type="project" value="InterPro"/>
</dbReference>
<dbReference type="GO" id="GO:2000762">
    <property type="term" value="P:regulation of phenylpropanoid metabolic process"/>
    <property type="evidence" value="ECO:0007669"/>
    <property type="project" value="InterPro"/>
</dbReference>
<feature type="non-terminal residue" evidence="1">
    <location>
        <position position="1"/>
    </location>
</feature>
<dbReference type="EMBL" id="JAHRHJ020000004">
    <property type="protein sequence ID" value="KAH9320270.1"/>
    <property type="molecule type" value="Genomic_DNA"/>
</dbReference>